<gene>
    <name evidence="2" type="ORF">G6F51_011517</name>
</gene>
<dbReference type="GO" id="GO:0003676">
    <property type="term" value="F:nucleic acid binding"/>
    <property type="evidence" value="ECO:0007669"/>
    <property type="project" value="InterPro"/>
</dbReference>
<dbReference type="Proteomes" id="UP000717996">
    <property type="component" value="Unassembled WGS sequence"/>
</dbReference>
<reference evidence="2" key="1">
    <citation type="journal article" date="2020" name="Microb. Genom.">
        <title>Genetic diversity of clinical and environmental Mucorales isolates obtained from an investigation of mucormycosis cases among solid organ transplant recipients.</title>
        <authorList>
            <person name="Nguyen M.H."/>
            <person name="Kaul D."/>
            <person name="Muto C."/>
            <person name="Cheng S.J."/>
            <person name="Richter R.A."/>
            <person name="Bruno V.M."/>
            <person name="Liu G."/>
            <person name="Beyhan S."/>
            <person name="Sundermann A.J."/>
            <person name="Mounaud S."/>
            <person name="Pasculle A.W."/>
            <person name="Nierman W.C."/>
            <person name="Driscoll E."/>
            <person name="Cumbie R."/>
            <person name="Clancy C.J."/>
            <person name="Dupont C.L."/>
        </authorList>
    </citation>
    <scope>NUCLEOTIDE SEQUENCE</scope>
    <source>
        <strain evidence="2">GL16</strain>
    </source>
</reference>
<dbReference type="OrthoDB" id="2289193at2759"/>
<dbReference type="PANTHER" id="PTHR46564">
    <property type="entry name" value="TRANSPOSASE"/>
    <property type="match status" value="1"/>
</dbReference>
<dbReference type="InterPro" id="IPR036397">
    <property type="entry name" value="RNaseH_sf"/>
</dbReference>
<name>A0A9P6XYY8_RHIOR</name>
<sequence>MKTECNLSFKRATLRSSERNSEDKLRQRFEWVERWTSTDMNYLSDCVFVDESGFDINMRPPSAWSTVGTPAIVETKSTKATSHTILGAIGAMGVVDIELRVAEKPKQRRIDAVGRKRKQMPNVKKPKGITTGHYLNPIRKTLDEMDKNHLMNGFYIVMDNAPIHTHSDIDGLITSRGYRSIYIPPYSAELNPIEQFWSVVKNKVKRGVFSDDEDIKTRIADACNNVPIQHVRAFIQHSCNQFEKRRNKEPL</sequence>
<evidence type="ECO:0000313" key="2">
    <source>
        <dbReference type="EMBL" id="KAG1535478.1"/>
    </source>
</evidence>
<dbReference type="AlphaFoldDB" id="A0A9P6XYY8"/>
<proteinExistence type="predicted"/>
<protein>
    <recommendedName>
        <fullName evidence="1">Tc1-like transposase DDE domain-containing protein</fullName>
    </recommendedName>
</protein>
<dbReference type="PANTHER" id="PTHR46564:SF1">
    <property type="entry name" value="TRANSPOSASE"/>
    <property type="match status" value="1"/>
</dbReference>
<dbReference type="EMBL" id="JAANIT010002787">
    <property type="protein sequence ID" value="KAG1535478.1"/>
    <property type="molecule type" value="Genomic_DNA"/>
</dbReference>
<evidence type="ECO:0000259" key="1">
    <source>
        <dbReference type="Pfam" id="PF13358"/>
    </source>
</evidence>
<accession>A0A9P6XYY8</accession>
<organism evidence="2 3">
    <name type="scientific">Rhizopus oryzae</name>
    <name type="common">Mucormycosis agent</name>
    <name type="synonym">Rhizopus arrhizus var. delemar</name>
    <dbReference type="NCBI Taxonomy" id="64495"/>
    <lineage>
        <taxon>Eukaryota</taxon>
        <taxon>Fungi</taxon>
        <taxon>Fungi incertae sedis</taxon>
        <taxon>Mucoromycota</taxon>
        <taxon>Mucoromycotina</taxon>
        <taxon>Mucoromycetes</taxon>
        <taxon>Mucorales</taxon>
        <taxon>Mucorineae</taxon>
        <taxon>Rhizopodaceae</taxon>
        <taxon>Rhizopus</taxon>
    </lineage>
</organism>
<dbReference type="Gene3D" id="3.30.420.10">
    <property type="entry name" value="Ribonuclease H-like superfamily/Ribonuclease H"/>
    <property type="match status" value="1"/>
</dbReference>
<feature type="domain" description="Tc1-like transposase DDE" evidence="1">
    <location>
        <begin position="113"/>
        <end position="215"/>
    </location>
</feature>
<comment type="caution">
    <text evidence="2">The sequence shown here is derived from an EMBL/GenBank/DDBJ whole genome shotgun (WGS) entry which is preliminary data.</text>
</comment>
<dbReference type="InterPro" id="IPR038717">
    <property type="entry name" value="Tc1-like_DDE_dom"/>
</dbReference>
<evidence type="ECO:0000313" key="3">
    <source>
        <dbReference type="Proteomes" id="UP000717996"/>
    </source>
</evidence>
<dbReference type="Pfam" id="PF13358">
    <property type="entry name" value="DDE_3"/>
    <property type="match status" value="1"/>
</dbReference>